<keyword evidence="9" id="KW-1185">Reference proteome</keyword>
<comment type="similarity">
    <text evidence="2">Belongs to the DoxX family.</text>
</comment>
<feature type="transmembrane region" description="Helical" evidence="7">
    <location>
        <begin position="110"/>
        <end position="129"/>
    </location>
</feature>
<dbReference type="AlphaFoldDB" id="A0A848MI22"/>
<comment type="caution">
    <text evidence="8">The sequence shown here is derived from an EMBL/GenBank/DDBJ whole genome shotgun (WGS) entry which is preliminary data.</text>
</comment>
<dbReference type="RefSeq" id="WP_169402430.1">
    <property type="nucleotide sequence ID" value="NZ_JAADJU010000003.1"/>
</dbReference>
<dbReference type="PANTHER" id="PTHR33452:SF1">
    <property type="entry name" value="INNER MEMBRANE PROTEIN YPHA-RELATED"/>
    <property type="match status" value="1"/>
</dbReference>
<evidence type="ECO:0000313" key="9">
    <source>
        <dbReference type="Proteomes" id="UP000585363"/>
    </source>
</evidence>
<name>A0A848MI22_9GAMM</name>
<dbReference type="InterPro" id="IPR051907">
    <property type="entry name" value="DoxX-like_oxidoreductase"/>
</dbReference>
<evidence type="ECO:0000256" key="5">
    <source>
        <dbReference type="ARBA" id="ARBA00022989"/>
    </source>
</evidence>
<evidence type="ECO:0000313" key="8">
    <source>
        <dbReference type="EMBL" id="NMP26740.1"/>
    </source>
</evidence>
<organism evidence="8 9">
    <name type="scientific">Rouxiella aceris</name>
    <dbReference type="NCBI Taxonomy" id="2703884"/>
    <lineage>
        <taxon>Bacteria</taxon>
        <taxon>Pseudomonadati</taxon>
        <taxon>Pseudomonadota</taxon>
        <taxon>Gammaproteobacteria</taxon>
        <taxon>Enterobacterales</taxon>
        <taxon>Yersiniaceae</taxon>
        <taxon>Rouxiella</taxon>
    </lineage>
</organism>
<feature type="transmembrane region" description="Helical" evidence="7">
    <location>
        <begin position="21"/>
        <end position="37"/>
    </location>
</feature>
<evidence type="ECO:0000256" key="4">
    <source>
        <dbReference type="ARBA" id="ARBA00022692"/>
    </source>
</evidence>
<sequence length="144" mass="15458">MSASCLSSINNCLNKPDFSRLLLRLSLGGLLLFHGWHKMMSGIGPIQGMLAAHGMPAFIGYGVYVGEVVAPILIILGVLCRLSALMVIGTMLVAWLLAGIGNTFHVDAVGAWAIESMAFYTLMSLVLLFQGAGRYSLAKNDAWR</sequence>
<feature type="transmembrane region" description="Helical" evidence="7">
    <location>
        <begin position="57"/>
        <end position="78"/>
    </location>
</feature>
<keyword evidence="6 7" id="KW-0472">Membrane</keyword>
<evidence type="ECO:0000256" key="3">
    <source>
        <dbReference type="ARBA" id="ARBA00022475"/>
    </source>
</evidence>
<dbReference type="PANTHER" id="PTHR33452">
    <property type="entry name" value="OXIDOREDUCTASE CATD-RELATED"/>
    <property type="match status" value="1"/>
</dbReference>
<dbReference type="InterPro" id="IPR032808">
    <property type="entry name" value="DoxX"/>
</dbReference>
<reference evidence="8 9" key="2">
    <citation type="submission" date="2020-06" db="EMBL/GenBank/DDBJ databases">
        <title>Polyphasic characterization of a Rahnella strain isolated from tree sap.</title>
        <authorList>
            <person name="Kim I.S."/>
        </authorList>
    </citation>
    <scope>NUCLEOTIDE SEQUENCE [LARGE SCALE GENOMIC DNA]</scope>
    <source>
        <strain evidence="8 9">SAP-1</strain>
    </source>
</reference>
<evidence type="ECO:0000256" key="1">
    <source>
        <dbReference type="ARBA" id="ARBA00004651"/>
    </source>
</evidence>
<feature type="transmembrane region" description="Helical" evidence="7">
    <location>
        <begin position="85"/>
        <end position="104"/>
    </location>
</feature>
<evidence type="ECO:0000256" key="2">
    <source>
        <dbReference type="ARBA" id="ARBA00006679"/>
    </source>
</evidence>
<keyword evidence="3" id="KW-1003">Cell membrane</keyword>
<keyword evidence="5 7" id="KW-1133">Transmembrane helix</keyword>
<accession>A0A848MI22</accession>
<reference evidence="8 9" key="1">
    <citation type="submission" date="2020-01" db="EMBL/GenBank/DDBJ databases">
        <authorList>
            <person name="Lee S.D."/>
        </authorList>
    </citation>
    <scope>NUCLEOTIDE SEQUENCE [LARGE SCALE GENOMIC DNA]</scope>
    <source>
        <strain evidence="8 9">SAP-1</strain>
    </source>
</reference>
<keyword evidence="4 7" id="KW-0812">Transmembrane</keyword>
<protein>
    <submittedName>
        <fullName evidence="8">DoxX family protein</fullName>
    </submittedName>
</protein>
<gene>
    <name evidence="8" type="ORF">GW590_07685</name>
</gene>
<dbReference type="Proteomes" id="UP000585363">
    <property type="component" value="Unassembled WGS sequence"/>
</dbReference>
<comment type="subcellular location">
    <subcellularLocation>
        <location evidence="1">Cell membrane</location>
        <topology evidence="1">Multi-pass membrane protein</topology>
    </subcellularLocation>
</comment>
<dbReference type="Pfam" id="PF07681">
    <property type="entry name" value="DoxX"/>
    <property type="match status" value="1"/>
</dbReference>
<proteinExistence type="inferred from homology"/>
<evidence type="ECO:0000256" key="6">
    <source>
        <dbReference type="ARBA" id="ARBA00023136"/>
    </source>
</evidence>
<dbReference type="EMBL" id="JAADJU010000003">
    <property type="protein sequence ID" value="NMP26740.1"/>
    <property type="molecule type" value="Genomic_DNA"/>
</dbReference>
<dbReference type="GO" id="GO:0005886">
    <property type="term" value="C:plasma membrane"/>
    <property type="evidence" value="ECO:0007669"/>
    <property type="project" value="UniProtKB-SubCell"/>
</dbReference>
<evidence type="ECO:0000256" key="7">
    <source>
        <dbReference type="SAM" id="Phobius"/>
    </source>
</evidence>